<comment type="caution">
    <text evidence="2">The sequence shown here is derived from an EMBL/GenBank/DDBJ whole genome shotgun (WGS) entry which is preliminary data.</text>
</comment>
<name>A0ABU6C976_9ACTN</name>
<dbReference type="Pfam" id="PF07110">
    <property type="entry name" value="EthD"/>
    <property type="match status" value="1"/>
</dbReference>
<reference evidence="2 3" key="1">
    <citation type="submission" date="2022-10" db="EMBL/GenBank/DDBJ databases">
        <authorList>
            <person name="Xie J."/>
            <person name="Shen N."/>
        </authorList>
    </citation>
    <scope>NUCLEOTIDE SEQUENCE [LARGE SCALE GENOMIC DNA]</scope>
    <source>
        <strain evidence="2 3">DSM 41681</strain>
    </source>
</reference>
<dbReference type="SUPFAM" id="SSF54909">
    <property type="entry name" value="Dimeric alpha+beta barrel"/>
    <property type="match status" value="2"/>
</dbReference>
<keyword evidence="3" id="KW-1185">Reference proteome</keyword>
<dbReference type="Gene3D" id="3.30.70.100">
    <property type="match status" value="2"/>
</dbReference>
<evidence type="ECO:0000313" key="3">
    <source>
        <dbReference type="Proteomes" id="UP001352223"/>
    </source>
</evidence>
<accession>A0ABU6C976</accession>
<dbReference type="EMBL" id="JAOZYB010000062">
    <property type="protein sequence ID" value="MEB3960741.1"/>
    <property type="molecule type" value="Genomic_DNA"/>
</dbReference>
<sequence>MIKALGLVPRRANISPQQFHLHWAIIHSRLAEEVQSIRHYVQFHGTTENPGTFTRSIYEGIAEAWLEDVPSLTSLAADPYFMEVIKRDEENFLDHSRDGILAVTEDVKLEGPTLTRDHPFHKTMLLVKRTPDVGTTKFRTWWNDVLPDLALREIPGVTRYVQSLPVDEMYTAEQPAFDAVIEIWRGDPASPESEAPSLDKFAAVLGANSPIDISHTSAIVGTEFRIR</sequence>
<feature type="domain" description="EthD" evidence="1">
    <location>
        <begin position="13"/>
        <end position="96"/>
    </location>
</feature>
<dbReference type="RefSeq" id="WP_324767888.1">
    <property type="nucleotide sequence ID" value="NZ_BAAATS010000032.1"/>
</dbReference>
<protein>
    <submittedName>
        <fullName evidence="2">EthD domain-containing protein</fullName>
    </submittedName>
</protein>
<gene>
    <name evidence="2" type="ORF">OKJ48_10880</name>
</gene>
<evidence type="ECO:0000313" key="2">
    <source>
        <dbReference type="EMBL" id="MEB3960741.1"/>
    </source>
</evidence>
<dbReference type="InterPro" id="IPR009799">
    <property type="entry name" value="EthD_dom"/>
</dbReference>
<evidence type="ECO:0000259" key="1">
    <source>
        <dbReference type="Pfam" id="PF07110"/>
    </source>
</evidence>
<organism evidence="2 3">
    <name type="scientific">Streptomyces kunmingensis</name>
    <dbReference type="NCBI Taxonomy" id="68225"/>
    <lineage>
        <taxon>Bacteria</taxon>
        <taxon>Bacillati</taxon>
        <taxon>Actinomycetota</taxon>
        <taxon>Actinomycetes</taxon>
        <taxon>Kitasatosporales</taxon>
        <taxon>Streptomycetaceae</taxon>
        <taxon>Streptomyces</taxon>
    </lineage>
</organism>
<dbReference type="InterPro" id="IPR011008">
    <property type="entry name" value="Dimeric_a/b-barrel"/>
</dbReference>
<dbReference type="Proteomes" id="UP001352223">
    <property type="component" value="Unassembled WGS sequence"/>
</dbReference>
<proteinExistence type="predicted"/>